<dbReference type="EMBL" id="CAADRP010001112">
    <property type="protein sequence ID" value="VFU35156.1"/>
    <property type="molecule type" value="Genomic_DNA"/>
</dbReference>
<proteinExistence type="inferred from homology"/>
<reference evidence="3" key="1">
    <citation type="submission" date="2019-03" db="EMBL/GenBank/DDBJ databases">
        <authorList>
            <person name="Mank J."/>
            <person name="Almeida P."/>
        </authorList>
    </citation>
    <scope>NUCLEOTIDE SEQUENCE</scope>
    <source>
        <strain evidence="3">78183</strain>
    </source>
</reference>
<protein>
    <recommendedName>
        <fullName evidence="2">Plastocyanin-like domain-containing protein</fullName>
    </recommendedName>
</protein>
<evidence type="ECO:0000313" key="3">
    <source>
        <dbReference type="EMBL" id="VFU35156.1"/>
    </source>
</evidence>
<dbReference type="GO" id="GO:0005507">
    <property type="term" value="F:copper ion binding"/>
    <property type="evidence" value="ECO:0007669"/>
    <property type="project" value="InterPro"/>
</dbReference>
<dbReference type="AlphaFoldDB" id="A0A6N2LCU1"/>
<feature type="domain" description="Plastocyanin-like" evidence="2">
    <location>
        <begin position="25"/>
        <end position="72"/>
    </location>
</feature>
<comment type="similarity">
    <text evidence="1">Belongs to the multicopper oxidase family.</text>
</comment>
<sequence>MEICGLGFLVGFLWFMVMDRQRQQAQFTRLFETKTMLAVNGSFSGPTIHARRGETIYVNVHNEEEYGVTIHW</sequence>
<evidence type="ECO:0000259" key="2">
    <source>
        <dbReference type="Pfam" id="PF07732"/>
    </source>
</evidence>
<dbReference type="Gene3D" id="2.60.40.420">
    <property type="entry name" value="Cupredoxins - blue copper proteins"/>
    <property type="match status" value="1"/>
</dbReference>
<dbReference type="InterPro" id="IPR008972">
    <property type="entry name" value="Cupredoxin"/>
</dbReference>
<evidence type="ECO:0000256" key="1">
    <source>
        <dbReference type="ARBA" id="ARBA00010609"/>
    </source>
</evidence>
<name>A0A6N2LCU1_SALVM</name>
<gene>
    <name evidence="3" type="ORF">SVIM_LOCUS173625</name>
</gene>
<accession>A0A6N2LCU1</accession>
<dbReference type="SUPFAM" id="SSF49503">
    <property type="entry name" value="Cupredoxins"/>
    <property type="match status" value="1"/>
</dbReference>
<dbReference type="InterPro" id="IPR011707">
    <property type="entry name" value="Cu-oxidase-like_N"/>
</dbReference>
<dbReference type="Pfam" id="PF07732">
    <property type="entry name" value="Cu-oxidase_3"/>
    <property type="match status" value="1"/>
</dbReference>
<organism evidence="3">
    <name type="scientific">Salix viminalis</name>
    <name type="common">Common osier</name>
    <name type="synonym">Basket willow</name>
    <dbReference type="NCBI Taxonomy" id="40686"/>
    <lineage>
        <taxon>Eukaryota</taxon>
        <taxon>Viridiplantae</taxon>
        <taxon>Streptophyta</taxon>
        <taxon>Embryophyta</taxon>
        <taxon>Tracheophyta</taxon>
        <taxon>Spermatophyta</taxon>
        <taxon>Magnoliopsida</taxon>
        <taxon>eudicotyledons</taxon>
        <taxon>Gunneridae</taxon>
        <taxon>Pentapetalae</taxon>
        <taxon>rosids</taxon>
        <taxon>fabids</taxon>
        <taxon>Malpighiales</taxon>
        <taxon>Salicaceae</taxon>
        <taxon>Saliceae</taxon>
        <taxon>Salix</taxon>
    </lineage>
</organism>